<dbReference type="AlphaFoldDB" id="A0A0E0LCD9"/>
<protein>
    <recommendedName>
        <fullName evidence="2">HMA domain-containing protein</fullName>
    </recommendedName>
</protein>
<dbReference type="Gene3D" id="3.30.70.100">
    <property type="match status" value="1"/>
</dbReference>
<dbReference type="SUPFAM" id="SSF55008">
    <property type="entry name" value="HMA, heavy metal-associated domain"/>
    <property type="match status" value="1"/>
</dbReference>
<accession>A0A0E0LCD9</accession>
<reference evidence="3" key="1">
    <citation type="submission" date="2015-04" db="UniProtKB">
        <authorList>
            <consortium name="EnsemblPlants"/>
        </authorList>
    </citation>
    <scope>IDENTIFICATION</scope>
</reference>
<reference evidence="3" key="2">
    <citation type="submission" date="2018-05" db="EMBL/GenBank/DDBJ databases">
        <title>OpunRS2 (Oryza punctata Reference Sequence Version 2).</title>
        <authorList>
            <person name="Zhang J."/>
            <person name="Kudrna D."/>
            <person name="Lee S."/>
            <person name="Talag J."/>
            <person name="Welchert J."/>
            <person name="Wing R.A."/>
        </authorList>
    </citation>
    <scope>NUCLEOTIDE SEQUENCE [LARGE SCALE GENOMIC DNA]</scope>
</reference>
<dbReference type="GO" id="GO:0046872">
    <property type="term" value="F:metal ion binding"/>
    <property type="evidence" value="ECO:0007669"/>
    <property type="project" value="UniProtKB-KW"/>
</dbReference>
<organism evidence="3">
    <name type="scientific">Oryza punctata</name>
    <name type="common">Red rice</name>
    <dbReference type="NCBI Taxonomy" id="4537"/>
    <lineage>
        <taxon>Eukaryota</taxon>
        <taxon>Viridiplantae</taxon>
        <taxon>Streptophyta</taxon>
        <taxon>Embryophyta</taxon>
        <taxon>Tracheophyta</taxon>
        <taxon>Spermatophyta</taxon>
        <taxon>Magnoliopsida</taxon>
        <taxon>Liliopsida</taxon>
        <taxon>Poales</taxon>
        <taxon>Poaceae</taxon>
        <taxon>BOP clade</taxon>
        <taxon>Oryzoideae</taxon>
        <taxon>Oryzeae</taxon>
        <taxon>Oryzinae</taxon>
        <taxon>Oryza</taxon>
    </lineage>
</organism>
<dbReference type="InterPro" id="IPR036163">
    <property type="entry name" value="HMA_dom_sf"/>
</dbReference>
<dbReference type="eggNOG" id="KOG1603">
    <property type="taxonomic scope" value="Eukaryota"/>
</dbReference>
<dbReference type="Proteomes" id="UP000026962">
    <property type="component" value="Chromosome 6"/>
</dbReference>
<evidence type="ECO:0000313" key="4">
    <source>
        <dbReference type="Proteomes" id="UP000026962"/>
    </source>
</evidence>
<dbReference type="CDD" id="cd00371">
    <property type="entry name" value="HMA"/>
    <property type="match status" value="1"/>
</dbReference>
<dbReference type="STRING" id="4537.A0A0E0LCD9"/>
<dbReference type="EnsemblPlants" id="OPUNC06G15960.1">
    <property type="protein sequence ID" value="OPUNC06G15960.1"/>
    <property type="gene ID" value="OPUNC06G15960"/>
</dbReference>
<dbReference type="Pfam" id="PF00403">
    <property type="entry name" value="HMA"/>
    <property type="match status" value="1"/>
</dbReference>
<evidence type="ECO:0000259" key="2">
    <source>
        <dbReference type="PROSITE" id="PS50846"/>
    </source>
</evidence>
<dbReference type="HOGENOM" id="CLU_100095_0_1_1"/>
<keyword evidence="1" id="KW-0479">Metal-binding</keyword>
<dbReference type="PANTHER" id="PTHR22814">
    <property type="entry name" value="COPPER TRANSPORT PROTEIN ATOX1-RELATED"/>
    <property type="match status" value="1"/>
</dbReference>
<sequence>MTIVEMQMNIDCDGCEDNVRKALQRLQGVDYVDVDRVRGKVTVTGSASQKKVLRAARRSGRLAVLWPSAYDTDHRHHHQAYYAAQAAHPAYHHLHSIKPVAIAVAARAQHHHHYSSVQHGRMSGGGKATSSYNYHVHGYFDSDLHGYSSGHHDHHGDVVPAAARSYFSDENPHACAVM</sequence>
<dbReference type="PANTHER" id="PTHR22814:SF138">
    <property type="entry name" value="OS06G0542300 PROTEIN"/>
    <property type="match status" value="1"/>
</dbReference>
<proteinExistence type="predicted"/>
<keyword evidence="4" id="KW-1185">Reference proteome</keyword>
<name>A0A0E0LCD9_ORYPU</name>
<feature type="domain" description="HMA" evidence="2">
    <location>
        <begin position="1"/>
        <end position="64"/>
    </location>
</feature>
<dbReference type="Gramene" id="OPUNC06G15960.1">
    <property type="protein sequence ID" value="OPUNC06G15960.1"/>
    <property type="gene ID" value="OPUNC06G15960"/>
</dbReference>
<dbReference type="OMA" id="HYQQTIK"/>
<dbReference type="InterPro" id="IPR006121">
    <property type="entry name" value="HMA_dom"/>
</dbReference>
<dbReference type="PROSITE" id="PS50846">
    <property type="entry name" value="HMA_2"/>
    <property type="match status" value="1"/>
</dbReference>
<evidence type="ECO:0000256" key="1">
    <source>
        <dbReference type="ARBA" id="ARBA00022723"/>
    </source>
</evidence>
<evidence type="ECO:0000313" key="3">
    <source>
        <dbReference type="EnsemblPlants" id="OPUNC06G15960.1"/>
    </source>
</evidence>